<name>A0A9W6MTE2_9HYPH</name>
<keyword evidence="3" id="KW-0812">Transmembrane</keyword>
<accession>A0A9W6MTE2</accession>
<dbReference type="PROSITE" id="PS51318">
    <property type="entry name" value="TAT"/>
    <property type="match status" value="1"/>
</dbReference>
<reference evidence="5" key="1">
    <citation type="journal article" date="2014" name="Int. J. Syst. Evol. Microbiol.">
        <title>Complete genome sequence of Corynebacterium casei LMG S-19264T (=DSM 44701T), isolated from a smear-ripened cheese.</title>
        <authorList>
            <consortium name="US DOE Joint Genome Institute (JGI-PGF)"/>
            <person name="Walter F."/>
            <person name="Albersmeier A."/>
            <person name="Kalinowski J."/>
            <person name="Ruckert C."/>
        </authorList>
    </citation>
    <scope>NUCLEOTIDE SEQUENCE</scope>
    <source>
        <strain evidence="5">VKM B-1606</strain>
    </source>
</reference>
<evidence type="ECO:0000259" key="4">
    <source>
        <dbReference type="PROSITE" id="PS50887"/>
    </source>
</evidence>
<proteinExistence type="predicted"/>
<evidence type="ECO:0000313" key="7">
    <source>
        <dbReference type="Proteomes" id="UP000758856"/>
    </source>
</evidence>
<dbReference type="Proteomes" id="UP001143400">
    <property type="component" value="Unassembled WGS sequence"/>
</dbReference>
<dbReference type="AlphaFoldDB" id="A0A9W6MTE2"/>
<dbReference type="EMBL" id="JAFBCY010000004">
    <property type="protein sequence ID" value="MBM7853073.1"/>
    <property type="molecule type" value="Genomic_DNA"/>
</dbReference>
<evidence type="ECO:0000313" key="8">
    <source>
        <dbReference type="Proteomes" id="UP001143400"/>
    </source>
</evidence>
<dbReference type="GO" id="GO:0052621">
    <property type="term" value="F:diguanylate cyclase activity"/>
    <property type="evidence" value="ECO:0007669"/>
    <property type="project" value="UniProtKB-EC"/>
</dbReference>
<dbReference type="PANTHER" id="PTHR45138:SF9">
    <property type="entry name" value="DIGUANYLATE CYCLASE DGCM-RELATED"/>
    <property type="match status" value="1"/>
</dbReference>
<dbReference type="RefSeq" id="WP_204951533.1">
    <property type="nucleotide sequence ID" value="NZ_BSFF01000010.1"/>
</dbReference>
<dbReference type="GO" id="GO:0043709">
    <property type="term" value="P:cell adhesion involved in single-species biofilm formation"/>
    <property type="evidence" value="ECO:0007669"/>
    <property type="project" value="TreeGrafter"/>
</dbReference>
<dbReference type="SUPFAM" id="SSF55073">
    <property type="entry name" value="Nucleotide cyclase"/>
    <property type="match status" value="1"/>
</dbReference>
<dbReference type="FunFam" id="3.30.70.270:FF:000001">
    <property type="entry name" value="Diguanylate cyclase domain protein"/>
    <property type="match status" value="1"/>
</dbReference>
<keyword evidence="7" id="KW-1185">Reference proteome</keyword>
<dbReference type="EC" id="2.7.7.65" evidence="1"/>
<dbReference type="GO" id="GO:0005886">
    <property type="term" value="C:plasma membrane"/>
    <property type="evidence" value="ECO:0007669"/>
    <property type="project" value="TreeGrafter"/>
</dbReference>
<evidence type="ECO:0000256" key="2">
    <source>
        <dbReference type="ARBA" id="ARBA00034247"/>
    </source>
</evidence>
<feature type="transmembrane region" description="Helical" evidence="3">
    <location>
        <begin position="12"/>
        <end position="35"/>
    </location>
</feature>
<dbReference type="GO" id="GO:1902201">
    <property type="term" value="P:negative regulation of bacterial-type flagellum-dependent cell motility"/>
    <property type="evidence" value="ECO:0007669"/>
    <property type="project" value="TreeGrafter"/>
</dbReference>
<gene>
    <name evidence="5" type="ORF">GCM10008170_37350</name>
    <name evidence="6" type="ORF">JOD31_003324</name>
</gene>
<dbReference type="InterPro" id="IPR050469">
    <property type="entry name" value="Diguanylate_Cyclase"/>
</dbReference>
<dbReference type="InterPro" id="IPR000160">
    <property type="entry name" value="GGDEF_dom"/>
</dbReference>
<comment type="catalytic activity">
    <reaction evidence="2">
        <text>2 GTP = 3',3'-c-di-GMP + 2 diphosphate</text>
        <dbReference type="Rhea" id="RHEA:24898"/>
        <dbReference type="ChEBI" id="CHEBI:33019"/>
        <dbReference type="ChEBI" id="CHEBI:37565"/>
        <dbReference type="ChEBI" id="CHEBI:58805"/>
        <dbReference type="EC" id="2.7.7.65"/>
    </reaction>
</comment>
<evidence type="ECO:0000313" key="5">
    <source>
        <dbReference type="EMBL" id="GLK57715.1"/>
    </source>
</evidence>
<dbReference type="PROSITE" id="PS50887">
    <property type="entry name" value="GGDEF"/>
    <property type="match status" value="1"/>
</dbReference>
<dbReference type="Pfam" id="PF00990">
    <property type="entry name" value="GGDEF"/>
    <property type="match status" value="1"/>
</dbReference>
<dbReference type="CDD" id="cd01949">
    <property type="entry name" value="GGDEF"/>
    <property type="match status" value="1"/>
</dbReference>
<dbReference type="InterPro" id="IPR043128">
    <property type="entry name" value="Rev_trsase/Diguanyl_cyclase"/>
</dbReference>
<reference evidence="5" key="3">
    <citation type="submission" date="2023-01" db="EMBL/GenBank/DDBJ databases">
        <authorList>
            <person name="Sun Q."/>
            <person name="Evtushenko L."/>
        </authorList>
    </citation>
    <scope>NUCLEOTIDE SEQUENCE</scope>
    <source>
        <strain evidence="5">VKM B-1606</strain>
    </source>
</reference>
<protein>
    <recommendedName>
        <fullName evidence="1">diguanylate cyclase</fullName>
        <ecNumber evidence="1">2.7.7.65</ecNumber>
    </recommendedName>
</protein>
<organism evidence="5 8">
    <name type="scientific">Methylopila capsulata</name>
    <dbReference type="NCBI Taxonomy" id="61654"/>
    <lineage>
        <taxon>Bacteria</taxon>
        <taxon>Pseudomonadati</taxon>
        <taxon>Pseudomonadota</taxon>
        <taxon>Alphaproteobacteria</taxon>
        <taxon>Hyphomicrobiales</taxon>
        <taxon>Methylopilaceae</taxon>
        <taxon>Methylopila</taxon>
    </lineage>
</organism>
<dbReference type="InterPro" id="IPR029787">
    <property type="entry name" value="Nucleotide_cyclase"/>
</dbReference>
<dbReference type="Proteomes" id="UP000758856">
    <property type="component" value="Unassembled WGS sequence"/>
</dbReference>
<evidence type="ECO:0000256" key="1">
    <source>
        <dbReference type="ARBA" id="ARBA00012528"/>
    </source>
</evidence>
<feature type="domain" description="GGDEF" evidence="4">
    <location>
        <begin position="118"/>
        <end position="251"/>
    </location>
</feature>
<dbReference type="PANTHER" id="PTHR45138">
    <property type="entry name" value="REGULATORY COMPONENTS OF SENSORY TRANSDUCTION SYSTEM"/>
    <property type="match status" value="1"/>
</dbReference>
<evidence type="ECO:0000256" key="3">
    <source>
        <dbReference type="SAM" id="Phobius"/>
    </source>
</evidence>
<sequence>MAAIRRVLLRSTGAAALSVALSLGLAVTIVPALGGVVDGNAWLMCVLCPLLIAWPASAWQLWQHEQLRAARAALVLAHEELQRAHDALAETARRDGLTGLLNRESLLAVVEQARSSSDVAWLLVADLDHFKTINDRHGHAVGDDVLTQVASRLSSGLGEGDAVGRLGGEEFAVVLAAADDGHAAAAAERLRAAVAQTPILVEGGVALSVTISVGGSAIDPALPVRAAYTSADARLYEAKRAGRNRVVLAAAEKVDALLASS</sequence>
<dbReference type="SMART" id="SM00267">
    <property type="entry name" value="GGDEF"/>
    <property type="match status" value="1"/>
</dbReference>
<dbReference type="NCBIfam" id="TIGR00254">
    <property type="entry name" value="GGDEF"/>
    <property type="match status" value="1"/>
</dbReference>
<dbReference type="EMBL" id="BSFF01000010">
    <property type="protein sequence ID" value="GLK57715.1"/>
    <property type="molecule type" value="Genomic_DNA"/>
</dbReference>
<reference evidence="6 7" key="2">
    <citation type="submission" date="2021-01" db="EMBL/GenBank/DDBJ databases">
        <title>Genomic Encyclopedia of Type Strains, Phase IV (KMG-IV): sequencing the most valuable type-strain genomes for metagenomic binning, comparative biology and taxonomic classification.</title>
        <authorList>
            <person name="Goeker M."/>
        </authorList>
    </citation>
    <scope>NUCLEOTIDE SEQUENCE [LARGE SCALE GENOMIC DNA]</scope>
    <source>
        <strain evidence="6 7">DSM 6130</strain>
    </source>
</reference>
<evidence type="ECO:0000313" key="6">
    <source>
        <dbReference type="EMBL" id="MBM7853073.1"/>
    </source>
</evidence>
<feature type="transmembrane region" description="Helical" evidence="3">
    <location>
        <begin position="41"/>
        <end position="62"/>
    </location>
</feature>
<dbReference type="Gene3D" id="3.30.70.270">
    <property type="match status" value="1"/>
</dbReference>
<keyword evidence="3" id="KW-1133">Transmembrane helix</keyword>
<comment type="caution">
    <text evidence="5">The sequence shown here is derived from an EMBL/GenBank/DDBJ whole genome shotgun (WGS) entry which is preliminary data.</text>
</comment>
<dbReference type="InterPro" id="IPR006311">
    <property type="entry name" value="TAT_signal"/>
</dbReference>
<keyword evidence="3" id="KW-0472">Membrane</keyword>